<comment type="catalytic activity">
    <reaction evidence="9">
        <text>tRNA(Asp) + L-aspartate + ATP = L-aspartyl-tRNA(Asp) + AMP + diphosphate</text>
        <dbReference type="Rhea" id="RHEA:19649"/>
        <dbReference type="Rhea" id="RHEA-COMP:9660"/>
        <dbReference type="Rhea" id="RHEA-COMP:9678"/>
        <dbReference type="ChEBI" id="CHEBI:29991"/>
        <dbReference type="ChEBI" id="CHEBI:30616"/>
        <dbReference type="ChEBI" id="CHEBI:33019"/>
        <dbReference type="ChEBI" id="CHEBI:78442"/>
        <dbReference type="ChEBI" id="CHEBI:78516"/>
        <dbReference type="ChEBI" id="CHEBI:456215"/>
        <dbReference type="EC" id="6.1.1.12"/>
    </reaction>
</comment>
<dbReference type="GO" id="GO:0005829">
    <property type="term" value="C:cytosol"/>
    <property type="evidence" value="ECO:0007669"/>
    <property type="project" value="TreeGrafter"/>
</dbReference>
<dbReference type="GO" id="GO:0017101">
    <property type="term" value="C:aminoacyl-tRNA synthetase multienzyme complex"/>
    <property type="evidence" value="ECO:0007669"/>
    <property type="project" value="TreeGrafter"/>
</dbReference>
<keyword evidence="6 9" id="KW-0067">ATP-binding</keyword>
<keyword evidence="7 9" id="KW-0648">Protein biosynthesis</keyword>
<dbReference type="EMBL" id="MFGJ01000007">
    <property type="protein sequence ID" value="OGF31906.1"/>
    <property type="molecule type" value="Genomic_DNA"/>
</dbReference>
<feature type="domain" description="Aminoacyl-transfer RNA synthetases class-II family profile" evidence="10">
    <location>
        <begin position="140"/>
        <end position="433"/>
    </location>
</feature>
<dbReference type="CDD" id="cd04317">
    <property type="entry name" value="EcAspRS_like_N"/>
    <property type="match status" value="1"/>
</dbReference>
<evidence type="ECO:0000313" key="12">
    <source>
        <dbReference type="Proteomes" id="UP000179001"/>
    </source>
</evidence>
<accession>A0A1F5SZI3</accession>
<dbReference type="GO" id="GO:0005524">
    <property type="term" value="F:ATP binding"/>
    <property type="evidence" value="ECO:0007669"/>
    <property type="project" value="UniProtKB-UniRule"/>
</dbReference>
<dbReference type="SUPFAM" id="SSF50249">
    <property type="entry name" value="Nucleic acid-binding proteins"/>
    <property type="match status" value="1"/>
</dbReference>
<dbReference type="PANTHER" id="PTHR43450">
    <property type="entry name" value="ASPARTYL-TRNA SYNTHETASE"/>
    <property type="match status" value="1"/>
</dbReference>
<keyword evidence="8 9" id="KW-0030">Aminoacyl-tRNA synthetase</keyword>
<comment type="subcellular location">
    <subcellularLocation>
        <location evidence="1 9">Cytoplasm</location>
    </subcellularLocation>
</comment>
<dbReference type="FunFam" id="3.30.930.10:FF:000038">
    <property type="entry name" value="Aspartate--tRNA ligase"/>
    <property type="match status" value="1"/>
</dbReference>
<dbReference type="NCBIfam" id="TIGR00458">
    <property type="entry name" value="aspS_nondisc"/>
    <property type="match status" value="1"/>
</dbReference>
<dbReference type="InterPro" id="IPR002312">
    <property type="entry name" value="Asp/Asn-tRNA-synth_IIb"/>
</dbReference>
<evidence type="ECO:0000256" key="2">
    <source>
        <dbReference type="ARBA" id="ARBA00005312"/>
    </source>
</evidence>
<feature type="binding site" evidence="9">
    <location>
        <position position="173"/>
    </location>
    <ligand>
        <name>L-aspartate</name>
        <dbReference type="ChEBI" id="CHEBI:29991"/>
    </ligand>
</feature>
<evidence type="ECO:0000256" key="7">
    <source>
        <dbReference type="ARBA" id="ARBA00022917"/>
    </source>
</evidence>
<dbReference type="Gene3D" id="2.40.50.140">
    <property type="entry name" value="Nucleic acid-binding proteins"/>
    <property type="match status" value="1"/>
</dbReference>
<feature type="binding site" evidence="9">
    <location>
        <position position="216"/>
    </location>
    <ligand>
        <name>L-aspartate</name>
        <dbReference type="ChEBI" id="CHEBI:29991"/>
    </ligand>
</feature>
<comment type="function">
    <text evidence="9">Catalyzes the attachment of L-aspartate to tRNA(Asp) in a two-step reaction: L-aspartate is first activated by ATP to form Asp-AMP and then transferred to the acceptor end of tRNA(Asp).</text>
</comment>
<evidence type="ECO:0000256" key="8">
    <source>
        <dbReference type="ARBA" id="ARBA00023146"/>
    </source>
</evidence>
<evidence type="ECO:0000313" key="11">
    <source>
        <dbReference type="EMBL" id="OGF31906.1"/>
    </source>
</evidence>
<dbReference type="PROSITE" id="PS50862">
    <property type="entry name" value="AA_TRNA_LIGASE_II"/>
    <property type="match status" value="1"/>
</dbReference>
<comment type="caution">
    <text evidence="11">The sequence shown here is derived from an EMBL/GenBank/DDBJ whole genome shotgun (WGS) entry which is preliminary data.</text>
</comment>
<feature type="binding site" evidence="9">
    <location>
        <position position="367"/>
    </location>
    <ligand>
        <name>L-aspartate</name>
        <dbReference type="ChEBI" id="CHEBI:29991"/>
    </ligand>
</feature>
<reference evidence="11 12" key="1">
    <citation type="journal article" date="2016" name="Nat. Commun.">
        <title>Thousands of microbial genomes shed light on interconnected biogeochemical processes in an aquifer system.</title>
        <authorList>
            <person name="Anantharaman K."/>
            <person name="Brown C.T."/>
            <person name="Hug L.A."/>
            <person name="Sharon I."/>
            <person name="Castelle C.J."/>
            <person name="Probst A.J."/>
            <person name="Thomas B.C."/>
            <person name="Singh A."/>
            <person name="Wilkins M.J."/>
            <person name="Karaoz U."/>
            <person name="Brodie E.L."/>
            <person name="Williams K.H."/>
            <person name="Hubbard S.S."/>
            <person name="Banfield J.F."/>
        </authorList>
    </citation>
    <scope>NUCLEOTIDE SEQUENCE [LARGE SCALE GENOMIC DNA]</scope>
</reference>
<dbReference type="PANTHER" id="PTHR43450:SF1">
    <property type="entry name" value="ASPARTATE--TRNA LIGASE, CYTOPLASMIC"/>
    <property type="match status" value="1"/>
</dbReference>
<evidence type="ECO:0000256" key="5">
    <source>
        <dbReference type="ARBA" id="ARBA00022741"/>
    </source>
</evidence>
<feature type="binding site" evidence="9">
    <location>
        <position position="364"/>
    </location>
    <ligand>
        <name>ATP</name>
        <dbReference type="ChEBI" id="CHEBI:30616"/>
    </ligand>
</feature>
<dbReference type="Gene3D" id="3.30.930.10">
    <property type="entry name" value="Bira Bifunctional Protein, Domain 2"/>
    <property type="match status" value="1"/>
</dbReference>
<feature type="binding site" evidence="9">
    <location>
        <begin position="216"/>
        <end position="218"/>
    </location>
    <ligand>
        <name>ATP</name>
        <dbReference type="ChEBI" id="CHEBI:30616"/>
    </ligand>
</feature>
<name>A0A1F5SZI3_9BACT</name>
<evidence type="ECO:0000256" key="4">
    <source>
        <dbReference type="ARBA" id="ARBA00022598"/>
    </source>
</evidence>
<dbReference type="InterPro" id="IPR004364">
    <property type="entry name" value="Aa-tRNA-synt_II"/>
</dbReference>
<feature type="region of interest" description="Aspartate" evidence="9">
    <location>
        <begin position="195"/>
        <end position="198"/>
    </location>
</feature>
<evidence type="ECO:0000256" key="9">
    <source>
        <dbReference type="HAMAP-Rule" id="MF_02075"/>
    </source>
</evidence>
<dbReference type="InterPro" id="IPR004365">
    <property type="entry name" value="NA-bd_OB_tRNA"/>
</dbReference>
<dbReference type="GO" id="GO:0003723">
    <property type="term" value="F:RNA binding"/>
    <property type="evidence" value="ECO:0007669"/>
    <property type="project" value="TreeGrafter"/>
</dbReference>
<dbReference type="STRING" id="1798002.A2478_05505"/>
<dbReference type="SUPFAM" id="SSF55681">
    <property type="entry name" value="Class II aaRS and biotin synthetases"/>
    <property type="match status" value="1"/>
</dbReference>
<dbReference type="InterPro" id="IPR004523">
    <property type="entry name" value="Asp-tRNA_synthase_2"/>
</dbReference>
<keyword evidence="3 9" id="KW-0963">Cytoplasm</keyword>
<proteinExistence type="inferred from homology"/>
<comment type="caution">
    <text evidence="9">Lacks conserved residue(s) required for the propagation of feature annotation.</text>
</comment>
<dbReference type="Pfam" id="PF01336">
    <property type="entry name" value="tRNA_anti-codon"/>
    <property type="match status" value="1"/>
</dbReference>
<dbReference type="NCBIfam" id="NF003483">
    <property type="entry name" value="PRK05159.1"/>
    <property type="match status" value="1"/>
</dbReference>
<dbReference type="AlphaFoldDB" id="A0A1F5SZI3"/>
<dbReference type="GO" id="GO:0004815">
    <property type="term" value="F:aspartate-tRNA ligase activity"/>
    <property type="evidence" value="ECO:0007669"/>
    <property type="project" value="UniProtKB-UniRule"/>
</dbReference>
<keyword evidence="5 9" id="KW-0547">Nucleotide-binding</keyword>
<dbReference type="InterPro" id="IPR047089">
    <property type="entry name" value="Asp-tRNA-ligase_1_N"/>
</dbReference>
<comment type="similarity">
    <text evidence="2 9">Belongs to the class-II aminoacyl-tRNA synthetase family. Type 2 subfamily.</text>
</comment>
<dbReference type="InterPro" id="IPR045864">
    <property type="entry name" value="aa-tRNA-synth_II/BPL/LPL"/>
</dbReference>
<protein>
    <recommendedName>
        <fullName evidence="9">Aspartate--tRNA ligase</fullName>
        <ecNumber evidence="9">6.1.1.12</ecNumber>
    </recommendedName>
    <alternativeName>
        <fullName evidence="9">Aspartyl-tRNA synthetase</fullName>
        <shortName evidence="9">AspRS</shortName>
    </alternativeName>
</protein>
<dbReference type="InterPro" id="IPR012340">
    <property type="entry name" value="NA-bd_OB-fold"/>
</dbReference>
<organism evidence="11 12">
    <name type="scientific">Candidatus Falkowbacteria bacterium RIFOXYC2_FULL_36_12</name>
    <dbReference type="NCBI Taxonomy" id="1798002"/>
    <lineage>
        <taxon>Bacteria</taxon>
        <taxon>Candidatus Falkowiibacteriota</taxon>
    </lineage>
</organism>
<feature type="binding site" evidence="9">
    <location>
        <begin position="412"/>
        <end position="415"/>
    </location>
    <ligand>
        <name>ATP</name>
        <dbReference type="ChEBI" id="CHEBI:30616"/>
    </ligand>
</feature>
<keyword evidence="4 9" id="KW-0436">Ligase</keyword>
<dbReference type="Pfam" id="PF00152">
    <property type="entry name" value="tRNA-synt_2"/>
    <property type="match status" value="1"/>
</dbReference>
<gene>
    <name evidence="9" type="primary">aspS</name>
    <name evidence="11" type="ORF">A2478_05505</name>
</gene>
<dbReference type="GO" id="GO:0006422">
    <property type="term" value="P:aspartyl-tRNA aminoacylation"/>
    <property type="evidence" value="ECO:0007669"/>
    <property type="project" value="UniProtKB-UniRule"/>
</dbReference>
<dbReference type="EC" id="6.1.1.12" evidence="9"/>
<dbReference type="HAMAP" id="MF_02075">
    <property type="entry name" value="Asp_tRNA_synth_type2"/>
    <property type="match status" value="1"/>
</dbReference>
<evidence type="ECO:0000256" key="6">
    <source>
        <dbReference type="ARBA" id="ARBA00022840"/>
    </source>
</evidence>
<evidence type="ECO:0000256" key="1">
    <source>
        <dbReference type="ARBA" id="ARBA00004496"/>
    </source>
</evidence>
<dbReference type="Proteomes" id="UP000179001">
    <property type="component" value="Unassembled WGS sequence"/>
</dbReference>
<evidence type="ECO:0000259" key="10">
    <source>
        <dbReference type="PROSITE" id="PS50862"/>
    </source>
</evidence>
<sequence>MERTLNLQTVGKIGEEVLVEGWVAARRNMGKIVFIDLRDRSAVLQVVMVPSELDETSKELLTKLRPEFVLSIKGIINNRGAKQTNTDLPTGTVEVLAKSFEILAEAETLPYDLNDAELKTDTLLDYLPLNLRREDEKAIFKVQESLLDGFRAYMKQKDFTEFQCSKLVAGATEGGANFFTLDYFGYKAYLAQSPQFYKQMAVGVFERAFTVGQVYRAEEHDTNRHINEYTSLDFEMGFIHDHHDIMQMIEGAVRAMIGKVAENNTAELKTLQATLPEMPEQFPHMKLNEALQILHDEYGEDCLGEPDFEPHQEKLIGEYTKKTWNSDFLFVTHYPVAKRPMYTSEDEEDKGYTKSFDLLFRGQEMVTGGQRIHNYEKLKANITKWGLNPDDFEFYLIPFKYGMPPHGGIGMGLERVTMSLLGLNNIKQATFLPRDQVRIDLPLSKLQGEKKK</sequence>
<evidence type="ECO:0000256" key="3">
    <source>
        <dbReference type="ARBA" id="ARBA00022490"/>
    </source>
</evidence>
<comment type="subunit">
    <text evidence="9">Homodimer.</text>
</comment>
<dbReference type="PRINTS" id="PR01042">
    <property type="entry name" value="TRNASYNTHASP"/>
</dbReference>
<feature type="binding site" evidence="9">
    <location>
        <position position="371"/>
    </location>
    <ligand>
        <name>L-aspartate</name>
        <dbReference type="ChEBI" id="CHEBI:29991"/>
    </ligand>
</feature>
<dbReference type="InterPro" id="IPR006195">
    <property type="entry name" value="aa-tRNA-synth_II"/>
</dbReference>